<dbReference type="GO" id="GO:0032259">
    <property type="term" value="P:methylation"/>
    <property type="evidence" value="ECO:0007669"/>
    <property type="project" value="UniProtKB-KW"/>
</dbReference>
<proteinExistence type="inferred from homology"/>
<comment type="similarity">
    <text evidence="1">Belongs to the type-I restriction system S methylase family.</text>
</comment>
<keyword evidence="5" id="KW-0808">Transferase</keyword>
<dbReference type="Gene3D" id="3.90.220.20">
    <property type="entry name" value="DNA methylase specificity domains"/>
    <property type="match status" value="2"/>
</dbReference>
<dbReference type="GO" id="GO:0003677">
    <property type="term" value="F:DNA binding"/>
    <property type="evidence" value="ECO:0007669"/>
    <property type="project" value="UniProtKB-KW"/>
</dbReference>
<dbReference type="OrthoDB" id="9811611at2"/>
<reference evidence="6" key="1">
    <citation type="journal article" date="2017" name="Environ. Microbiol. Rep.">
        <title>Genetic Diversity of Marine Anaerobic Ammonium-Oxidizing Bacteria as Revealed by Genomic and Proteomic Analyses of 'Candidatus Scalindua japonica'.</title>
        <authorList>
            <person name="Oshiki M."/>
            <person name="Mizuto K."/>
            <person name="Kimura Z."/>
            <person name="Kindaichi T."/>
            <person name="Satoh H."/>
            <person name="Okabe S."/>
        </authorList>
    </citation>
    <scope>NUCLEOTIDE SEQUENCE [LARGE SCALE GENOMIC DNA]</scope>
    <source>
        <strain evidence="6">husup-a2</strain>
    </source>
</reference>
<dbReference type="Pfam" id="PF01420">
    <property type="entry name" value="Methylase_S"/>
    <property type="match status" value="2"/>
</dbReference>
<feature type="domain" description="Type I restriction modification DNA specificity" evidence="4">
    <location>
        <begin position="15"/>
        <end position="178"/>
    </location>
</feature>
<keyword evidence="5" id="KW-0489">Methyltransferase</keyword>
<dbReference type="PANTHER" id="PTHR30408:SF12">
    <property type="entry name" value="TYPE I RESTRICTION ENZYME MJAVIII SPECIFICITY SUBUNIT"/>
    <property type="match status" value="1"/>
</dbReference>
<dbReference type="SUPFAM" id="SSF116734">
    <property type="entry name" value="DNA methylase specificity domain"/>
    <property type="match status" value="2"/>
</dbReference>
<comment type="caution">
    <text evidence="5">The sequence shown here is derived from an EMBL/GenBank/DDBJ whole genome shotgun (WGS) entry which is preliminary data.</text>
</comment>
<evidence type="ECO:0000256" key="3">
    <source>
        <dbReference type="ARBA" id="ARBA00023125"/>
    </source>
</evidence>
<dbReference type="EMBL" id="BAOS01000004">
    <property type="protein sequence ID" value="GAX59873.1"/>
    <property type="molecule type" value="Genomic_DNA"/>
</dbReference>
<keyword evidence="2" id="KW-0680">Restriction system</keyword>
<keyword evidence="6" id="KW-1185">Reference proteome</keyword>
<dbReference type="RefSeq" id="WP_096893000.1">
    <property type="nucleotide sequence ID" value="NZ_BAOS01000004.1"/>
</dbReference>
<organism evidence="5 6">
    <name type="scientific">Candidatus Scalindua japonica</name>
    <dbReference type="NCBI Taxonomy" id="1284222"/>
    <lineage>
        <taxon>Bacteria</taxon>
        <taxon>Pseudomonadati</taxon>
        <taxon>Planctomycetota</taxon>
        <taxon>Candidatus Brocadiia</taxon>
        <taxon>Candidatus Brocadiales</taxon>
        <taxon>Candidatus Scalinduaceae</taxon>
        <taxon>Candidatus Scalindua</taxon>
    </lineage>
</organism>
<dbReference type="InterPro" id="IPR052021">
    <property type="entry name" value="Type-I_RS_S_subunit"/>
</dbReference>
<protein>
    <submittedName>
        <fullName evidence="5">Site-specific DNA-methyltransferase</fullName>
    </submittedName>
</protein>
<evidence type="ECO:0000313" key="6">
    <source>
        <dbReference type="Proteomes" id="UP000218542"/>
    </source>
</evidence>
<dbReference type="PANTHER" id="PTHR30408">
    <property type="entry name" value="TYPE-1 RESTRICTION ENZYME ECOKI SPECIFICITY PROTEIN"/>
    <property type="match status" value="1"/>
</dbReference>
<evidence type="ECO:0000313" key="5">
    <source>
        <dbReference type="EMBL" id="GAX59873.1"/>
    </source>
</evidence>
<evidence type="ECO:0000259" key="4">
    <source>
        <dbReference type="Pfam" id="PF01420"/>
    </source>
</evidence>
<dbReference type="InterPro" id="IPR044946">
    <property type="entry name" value="Restrct_endonuc_typeI_TRD_sf"/>
</dbReference>
<dbReference type="Proteomes" id="UP000218542">
    <property type="component" value="Unassembled WGS sequence"/>
</dbReference>
<evidence type="ECO:0000256" key="2">
    <source>
        <dbReference type="ARBA" id="ARBA00022747"/>
    </source>
</evidence>
<keyword evidence="3" id="KW-0238">DNA-binding</keyword>
<name>A0A286TVG2_9BACT</name>
<gene>
    <name evidence="5" type="ORF">SCALIN_C04_0361</name>
</gene>
<accession>A0A286TVG2</accession>
<dbReference type="GO" id="GO:0009307">
    <property type="term" value="P:DNA restriction-modification system"/>
    <property type="evidence" value="ECO:0007669"/>
    <property type="project" value="UniProtKB-KW"/>
</dbReference>
<dbReference type="InterPro" id="IPR000055">
    <property type="entry name" value="Restrct_endonuc_typeI_TRD"/>
</dbReference>
<feature type="domain" description="Type I restriction modification DNA specificity" evidence="4">
    <location>
        <begin position="214"/>
        <end position="388"/>
    </location>
</feature>
<evidence type="ECO:0000256" key="1">
    <source>
        <dbReference type="ARBA" id="ARBA00010923"/>
    </source>
</evidence>
<sequence>MPIKKIDLKNLDKTNWQSYRFDEIAKSITERIDPNNTDLEMYIGLEHLDPESIHIRRNGTRDDVKGQKLKCYPGDVIFGKRRAYQRKASIVTKEGFCSAHSMVLRANPEIIEPKLFPFFLHSDLFMHRAVDISVGSLSPTINWGTLKKQEYYLPPKDQQAQLAELLWAMDEVIEKELEVLEKTKNLLNGFVEGVIHGKHLNDKGLQKTKIGLIPLGWKVLNMDDIVSVKDGTHFTPKYTNKGMPFLRVTDIQCSNIDFKKIKFISREEHNQLIKRCNPQKGDILYSKNGTIGISKIIDWDWEFSVFVSLALLRIKNKKDLNISYLKLLLDSVHIKKEIYRRSKQGTITNLHLEEIRLFRMPMPPLIKQLEIANNVEKINNSICFIESKINTSKSLQKTLINQIF</sequence>
<dbReference type="GO" id="GO:0008168">
    <property type="term" value="F:methyltransferase activity"/>
    <property type="evidence" value="ECO:0007669"/>
    <property type="project" value="UniProtKB-KW"/>
</dbReference>
<dbReference type="AlphaFoldDB" id="A0A286TVG2"/>